<reference evidence="1" key="1">
    <citation type="submission" date="2023-07" db="EMBL/GenBank/DDBJ databases">
        <title>Sorghum-associated microbial communities from plants grown in Nebraska, USA.</title>
        <authorList>
            <person name="Schachtman D."/>
        </authorList>
    </citation>
    <scope>NUCLEOTIDE SEQUENCE</scope>
    <source>
        <strain evidence="1">BE80</strain>
    </source>
</reference>
<dbReference type="EMBL" id="JAVDTR010000002">
    <property type="protein sequence ID" value="MDR6722577.1"/>
    <property type="molecule type" value="Genomic_DNA"/>
</dbReference>
<proteinExistence type="predicted"/>
<sequence>MEQFREIMMKRNGPAMHFICNERRWCHSFYALETEQVWTHHPDYPGWNHLHIIALYPEAPFKYKKDFGLGLDRASGITFEENMEQLKQIRTMRYKCISSRL</sequence>
<gene>
    <name evidence="1" type="ORF">J2W91_001025</name>
</gene>
<organism evidence="1 2">
    <name type="scientific">Paenibacillus amylolyticus</name>
    <dbReference type="NCBI Taxonomy" id="1451"/>
    <lineage>
        <taxon>Bacteria</taxon>
        <taxon>Bacillati</taxon>
        <taxon>Bacillota</taxon>
        <taxon>Bacilli</taxon>
        <taxon>Bacillales</taxon>
        <taxon>Paenibacillaceae</taxon>
        <taxon>Paenibacillus</taxon>
    </lineage>
</organism>
<evidence type="ECO:0000313" key="2">
    <source>
        <dbReference type="Proteomes" id="UP001254832"/>
    </source>
</evidence>
<accession>A0AAP5GYD0</accession>
<dbReference type="AlphaFoldDB" id="A0AAP5GYD0"/>
<comment type="caution">
    <text evidence="1">The sequence shown here is derived from an EMBL/GenBank/DDBJ whole genome shotgun (WGS) entry which is preliminary data.</text>
</comment>
<protein>
    <submittedName>
        <fullName evidence="1">Uncharacterized protein</fullName>
    </submittedName>
</protein>
<evidence type="ECO:0000313" key="1">
    <source>
        <dbReference type="EMBL" id="MDR6722577.1"/>
    </source>
</evidence>
<dbReference type="Proteomes" id="UP001254832">
    <property type="component" value="Unassembled WGS sequence"/>
</dbReference>
<name>A0AAP5GYD0_PAEAM</name>